<proteinExistence type="predicted"/>
<reference evidence="1 2" key="1">
    <citation type="journal article" date="2015" name="Stand. Genomic Sci.">
        <title>Genomic Encyclopedia of Bacterial and Archaeal Type Strains, Phase III: the genomes of soil and plant-associated and newly described type strains.</title>
        <authorList>
            <person name="Whitman W.B."/>
            <person name="Woyke T."/>
            <person name="Klenk H.P."/>
            <person name="Zhou Y."/>
            <person name="Lilburn T.G."/>
            <person name="Beck B.J."/>
            <person name="De Vos P."/>
            <person name="Vandamme P."/>
            <person name="Eisen J.A."/>
            <person name="Garrity G."/>
            <person name="Hugenholtz P."/>
            <person name="Kyrpides N.C."/>
        </authorList>
    </citation>
    <scope>NUCLEOTIDE SEQUENCE [LARGE SCALE GENOMIC DNA]</scope>
    <source>
        <strain evidence="1 2">CECT 7306</strain>
    </source>
</reference>
<keyword evidence="2" id="KW-1185">Reference proteome</keyword>
<dbReference type="PANTHER" id="PTHR37816:SF1">
    <property type="entry name" value="TOXIN"/>
    <property type="match status" value="1"/>
</dbReference>
<sequence>MLIFGRGAAGKSTMARALAESTGLPVVELDQHFWSDGVRPLPGDEWISVQERLAGRDRWVMDGDLGPHDLPAPRLCRADTVLVLDLSLARCAWRAARRSREQADFWWWVVTWRWRSRPRVLDAIATHAPQARVHLLRTPAQVRSFLATASTDAR</sequence>
<dbReference type="InParanoid" id="A0A3N1HST8"/>
<dbReference type="SUPFAM" id="SSF52540">
    <property type="entry name" value="P-loop containing nucleoside triphosphate hydrolases"/>
    <property type="match status" value="1"/>
</dbReference>
<protein>
    <recommendedName>
        <fullName evidence="3">Adenylate kinase family enzyme</fullName>
    </recommendedName>
</protein>
<gene>
    <name evidence="1" type="ORF">EDC03_0151</name>
</gene>
<dbReference type="InterPro" id="IPR052922">
    <property type="entry name" value="Cytidylate_Kinase-2"/>
</dbReference>
<evidence type="ECO:0000313" key="2">
    <source>
        <dbReference type="Proteomes" id="UP000276232"/>
    </source>
</evidence>
<organism evidence="1 2">
    <name type="scientific">Pseudokineococcus lusitanus</name>
    <dbReference type="NCBI Taxonomy" id="763993"/>
    <lineage>
        <taxon>Bacteria</taxon>
        <taxon>Bacillati</taxon>
        <taxon>Actinomycetota</taxon>
        <taxon>Actinomycetes</taxon>
        <taxon>Kineosporiales</taxon>
        <taxon>Kineosporiaceae</taxon>
        <taxon>Pseudokineococcus</taxon>
    </lineage>
</organism>
<dbReference type="PANTHER" id="PTHR37816">
    <property type="entry name" value="YALI0E33011P"/>
    <property type="match status" value="1"/>
</dbReference>
<dbReference type="Gene3D" id="3.40.50.300">
    <property type="entry name" value="P-loop containing nucleotide triphosphate hydrolases"/>
    <property type="match status" value="1"/>
</dbReference>
<dbReference type="Proteomes" id="UP000276232">
    <property type="component" value="Unassembled WGS sequence"/>
</dbReference>
<evidence type="ECO:0008006" key="3">
    <source>
        <dbReference type="Google" id="ProtNLM"/>
    </source>
</evidence>
<name>A0A3N1HST8_9ACTN</name>
<dbReference type="EMBL" id="RJKN01000001">
    <property type="protein sequence ID" value="ROP45547.1"/>
    <property type="molecule type" value="Genomic_DNA"/>
</dbReference>
<accession>A0A3N1HST8</accession>
<evidence type="ECO:0000313" key="1">
    <source>
        <dbReference type="EMBL" id="ROP45547.1"/>
    </source>
</evidence>
<dbReference type="InterPro" id="IPR027417">
    <property type="entry name" value="P-loop_NTPase"/>
</dbReference>
<dbReference type="AlphaFoldDB" id="A0A3N1HST8"/>
<comment type="caution">
    <text evidence="1">The sequence shown here is derived from an EMBL/GenBank/DDBJ whole genome shotgun (WGS) entry which is preliminary data.</text>
</comment>